<accession>A0AAN7GY06</accession>
<reference evidence="1" key="1">
    <citation type="journal article" date="2023" name="Mol. Phylogenet. Evol.">
        <title>Genome-scale phylogeny and comparative genomics of the fungal order Sordariales.</title>
        <authorList>
            <person name="Hensen N."/>
            <person name="Bonometti L."/>
            <person name="Westerberg I."/>
            <person name="Brannstrom I.O."/>
            <person name="Guillou S."/>
            <person name="Cros-Aarteil S."/>
            <person name="Calhoun S."/>
            <person name="Haridas S."/>
            <person name="Kuo A."/>
            <person name="Mondo S."/>
            <person name="Pangilinan J."/>
            <person name="Riley R."/>
            <person name="LaButti K."/>
            <person name="Andreopoulos B."/>
            <person name="Lipzen A."/>
            <person name="Chen C."/>
            <person name="Yan M."/>
            <person name="Daum C."/>
            <person name="Ng V."/>
            <person name="Clum A."/>
            <person name="Steindorff A."/>
            <person name="Ohm R.A."/>
            <person name="Martin F."/>
            <person name="Silar P."/>
            <person name="Natvig D.O."/>
            <person name="Lalanne C."/>
            <person name="Gautier V."/>
            <person name="Ament-Velasquez S.L."/>
            <person name="Kruys A."/>
            <person name="Hutchinson M.I."/>
            <person name="Powell A.J."/>
            <person name="Barry K."/>
            <person name="Miller A.N."/>
            <person name="Grigoriev I.V."/>
            <person name="Debuchy R."/>
            <person name="Gladieux P."/>
            <person name="Hiltunen Thoren M."/>
            <person name="Johannesson H."/>
        </authorList>
    </citation>
    <scope>NUCLEOTIDE SEQUENCE</scope>
    <source>
        <strain evidence="1">CBS 990.96</strain>
    </source>
</reference>
<proteinExistence type="predicted"/>
<name>A0AAN7GY06_9PEZI</name>
<dbReference type="Proteomes" id="UP001301958">
    <property type="component" value="Unassembled WGS sequence"/>
</dbReference>
<evidence type="ECO:0000313" key="2">
    <source>
        <dbReference type="Proteomes" id="UP001301958"/>
    </source>
</evidence>
<gene>
    <name evidence="1" type="ORF">QBC38DRAFT_286120</name>
</gene>
<organism evidence="1 2">
    <name type="scientific">Podospora fimiseda</name>
    <dbReference type="NCBI Taxonomy" id="252190"/>
    <lineage>
        <taxon>Eukaryota</taxon>
        <taxon>Fungi</taxon>
        <taxon>Dikarya</taxon>
        <taxon>Ascomycota</taxon>
        <taxon>Pezizomycotina</taxon>
        <taxon>Sordariomycetes</taxon>
        <taxon>Sordariomycetidae</taxon>
        <taxon>Sordariales</taxon>
        <taxon>Podosporaceae</taxon>
        <taxon>Podospora</taxon>
    </lineage>
</organism>
<reference evidence="1" key="2">
    <citation type="submission" date="2023-05" db="EMBL/GenBank/DDBJ databases">
        <authorList>
            <consortium name="Lawrence Berkeley National Laboratory"/>
            <person name="Steindorff A."/>
            <person name="Hensen N."/>
            <person name="Bonometti L."/>
            <person name="Westerberg I."/>
            <person name="Brannstrom I.O."/>
            <person name="Guillou S."/>
            <person name="Cros-Aarteil S."/>
            <person name="Calhoun S."/>
            <person name="Haridas S."/>
            <person name="Kuo A."/>
            <person name="Mondo S."/>
            <person name="Pangilinan J."/>
            <person name="Riley R."/>
            <person name="Labutti K."/>
            <person name="Andreopoulos B."/>
            <person name="Lipzen A."/>
            <person name="Chen C."/>
            <person name="Yanf M."/>
            <person name="Daum C."/>
            <person name="Ng V."/>
            <person name="Clum A."/>
            <person name="Ohm R."/>
            <person name="Martin F."/>
            <person name="Silar P."/>
            <person name="Natvig D."/>
            <person name="Lalanne C."/>
            <person name="Gautier V."/>
            <person name="Ament-Velasquez S.L."/>
            <person name="Kruys A."/>
            <person name="Hutchinson M.I."/>
            <person name="Powell A.J."/>
            <person name="Barry K."/>
            <person name="Miller A.N."/>
            <person name="Grigoriev I.V."/>
            <person name="Debuchy R."/>
            <person name="Gladieux P."/>
            <person name="Thoren M.H."/>
            <person name="Johannesson H."/>
        </authorList>
    </citation>
    <scope>NUCLEOTIDE SEQUENCE</scope>
    <source>
        <strain evidence="1">CBS 990.96</strain>
    </source>
</reference>
<protein>
    <submittedName>
        <fullName evidence="1">Uncharacterized protein</fullName>
    </submittedName>
</protein>
<evidence type="ECO:0000313" key="1">
    <source>
        <dbReference type="EMBL" id="KAK4224825.1"/>
    </source>
</evidence>
<keyword evidence="2" id="KW-1185">Reference proteome</keyword>
<dbReference type="AlphaFoldDB" id="A0AAN7GY06"/>
<dbReference type="EMBL" id="MU865382">
    <property type="protein sequence ID" value="KAK4224825.1"/>
    <property type="molecule type" value="Genomic_DNA"/>
</dbReference>
<comment type="caution">
    <text evidence="1">The sequence shown here is derived from an EMBL/GenBank/DDBJ whole genome shotgun (WGS) entry which is preliminary data.</text>
</comment>
<sequence length="205" mass="23954">MTRGKITSIKVQATGCLCPYVLLSINFKVLDIQVTHQKTNRYTSTIMPLFSERYIVVTRNKYNNAWGYDIKSKEDIDKYDPSRYIIRTIPDFKPSPKTVPAHKREKDIWDLFWLKTPPHEFFCLKPTDPEPNVPWWGLKVDFTGLNIGNSYRRKTGRLNKVYLDKLMIPKDMKGKGKEQVDRNNLPVVRVSFHDQEAEGSKTNED</sequence>